<reference evidence="1" key="2">
    <citation type="submission" date="2020-05" db="UniProtKB">
        <authorList>
            <consortium name="EnsemblMetazoa"/>
        </authorList>
    </citation>
    <scope>IDENTIFICATION</scope>
    <source>
        <strain evidence="1">IAEA</strain>
    </source>
</reference>
<sequence>MKIPVPDLTFCLCSKVPQLLASNCFLFNEILIKNSENERTSIEHPLSNDCLRMYVKPSIISSVDEEQDKDKRNVKIIIKPCISSTIA</sequence>
<evidence type="ECO:0000313" key="1">
    <source>
        <dbReference type="EnsemblMetazoa" id="GPPI011916-PA"/>
    </source>
</evidence>
<dbReference type="EMBL" id="JXJN01005218">
    <property type="status" value="NOT_ANNOTATED_CDS"/>
    <property type="molecule type" value="Genomic_DNA"/>
</dbReference>
<dbReference type="EMBL" id="JXJN01005220">
    <property type="status" value="NOT_ANNOTATED_CDS"/>
    <property type="molecule type" value="Genomic_DNA"/>
</dbReference>
<dbReference type="Proteomes" id="UP000092460">
    <property type="component" value="Unassembled WGS sequence"/>
</dbReference>
<evidence type="ECO:0000313" key="2">
    <source>
        <dbReference type="Proteomes" id="UP000092460"/>
    </source>
</evidence>
<dbReference type="AlphaFoldDB" id="A0A1B0AXC8"/>
<proteinExistence type="predicted"/>
<dbReference type="VEuPathDB" id="VectorBase:GPPI011916"/>
<name>A0A1B0AXC8_9MUSC</name>
<reference evidence="2" key="1">
    <citation type="submission" date="2015-01" db="EMBL/GenBank/DDBJ databases">
        <authorList>
            <person name="Aksoy S."/>
            <person name="Warren W."/>
            <person name="Wilson R.K."/>
        </authorList>
    </citation>
    <scope>NUCLEOTIDE SEQUENCE [LARGE SCALE GENOMIC DNA]</scope>
    <source>
        <strain evidence="2">IAEA</strain>
    </source>
</reference>
<dbReference type="EnsemblMetazoa" id="GPPI011916-RA">
    <property type="protein sequence ID" value="GPPI011916-PA"/>
    <property type="gene ID" value="GPPI011916"/>
</dbReference>
<protein>
    <submittedName>
        <fullName evidence="1">Uncharacterized protein</fullName>
    </submittedName>
</protein>
<keyword evidence="2" id="KW-1185">Reference proteome</keyword>
<dbReference type="EMBL" id="JXJN01005219">
    <property type="status" value="NOT_ANNOTATED_CDS"/>
    <property type="molecule type" value="Genomic_DNA"/>
</dbReference>
<organism evidence="1 2">
    <name type="scientific">Glossina palpalis gambiensis</name>
    <dbReference type="NCBI Taxonomy" id="67801"/>
    <lineage>
        <taxon>Eukaryota</taxon>
        <taxon>Metazoa</taxon>
        <taxon>Ecdysozoa</taxon>
        <taxon>Arthropoda</taxon>
        <taxon>Hexapoda</taxon>
        <taxon>Insecta</taxon>
        <taxon>Pterygota</taxon>
        <taxon>Neoptera</taxon>
        <taxon>Endopterygota</taxon>
        <taxon>Diptera</taxon>
        <taxon>Brachycera</taxon>
        <taxon>Muscomorpha</taxon>
        <taxon>Hippoboscoidea</taxon>
        <taxon>Glossinidae</taxon>
        <taxon>Glossina</taxon>
    </lineage>
</organism>
<accession>A0A1B0AXC8</accession>